<evidence type="ECO:0000313" key="2">
    <source>
        <dbReference type="EMBL" id="KAK5163436.1"/>
    </source>
</evidence>
<dbReference type="EMBL" id="JAVRRT010000025">
    <property type="protein sequence ID" value="KAK5163436.1"/>
    <property type="molecule type" value="Genomic_DNA"/>
</dbReference>
<feature type="domain" description="Heterokaryon incompatibility" evidence="1">
    <location>
        <begin position="23"/>
        <end position="121"/>
    </location>
</feature>
<accession>A0AAV9NYI7</accession>
<reference evidence="2 3" key="1">
    <citation type="submission" date="2023-08" db="EMBL/GenBank/DDBJ databases">
        <title>Black Yeasts Isolated from many extreme environments.</title>
        <authorList>
            <person name="Coleine C."/>
            <person name="Stajich J.E."/>
            <person name="Selbmann L."/>
        </authorList>
    </citation>
    <scope>NUCLEOTIDE SEQUENCE [LARGE SCALE GENOMIC DNA]</scope>
    <source>
        <strain evidence="2 3">CCFEE 5935</strain>
    </source>
</reference>
<dbReference type="AlphaFoldDB" id="A0AAV9NYI7"/>
<evidence type="ECO:0000259" key="1">
    <source>
        <dbReference type="Pfam" id="PF06985"/>
    </source>
</evidence>
<name>A0AAV9NYI7_9PEZI</name>
<dbReference type="PANTHER" id="PTHR10622">
    <property type="entry name" value="HET DOMAIN-CONTAINING PROTEIN"/>
    <property type="match status" value="1"/>
</dbReference>
<dbReference type="InterPro" id="IPR010730">
    <property type="entry name" value="HET"/>
</dbReference>
<dbReference type="Pfam" id="PF06985">
    <property type="entry name" value="HET"/>
    <property type="match status" value="1"/>
</dbReference>
<dbReference type="PANTHER" id="PTHR10622:SF10">
    <property type="entry name" value="HET DOMAIN-CONTAINING PROTEIN"/>
    <property type="match status" value="1"/>
</dbReference>
<comment type="caution">
    <text evidence="2">The sequence shown here is derived from an EMBL/GenBank/DDBJ whole genome shotgun (WGS) entry which is preliminary data.</text>
</comment>
<dbReference type="RefSeq" id="XP_064653913.1">
    <property type="nucleotide sequence ID" value="XM_064807835.1"/>
</dbReference>
<dbReference type="GeneID" id="89931943"/>
<dbReference type="Proteomes" id="UP001337655">
    <property type="component" value="Unassembled WGS sequence"/>
</dbReference>
<organism evidence="2 3">
    <name type="scientific">Saxophila tyrrhenica</name>
    <dbReference type="NCBI Taxonomy" id="1690608"/>
    <lineage>
        <taxon>Eukaryota</taxon>
        <taxon>Fungi</taxon>
        <taxon>Dikarya</taxon>
        <taxon>Ascomycota</taxon>
        <taxon>Pezizomycotina</taxon>
        <taxon>Dothideomycetes</taxon>
        <taxon>Dothideomycetidae</taxon>
        <taxon>Mycosphaerellales</taxon>
        <taxon>Extremaceae</taxon>
        <taxon>Saxophila</taxon>
    </lineage>
</organism>
<keyword evidence="3" id="KW-1185">Reference proteome</keyword>
<evidence type="ECO:0000313" key="3">
    <source>
        <dbReference type="Proteomes" id="UP001337655"/>
    </source>
</evidence>
<gene>
    <name evidence="2" type="ORF">LTR77_010618</name>
</gene>
<sequence>MRLINTTTLTFKEFLDPQKCHHAILSHRWTDEEVSYEDFLLHQQSALPRHSLGWKKIREACELARLEQLEWLWVDTCCIDKRSSAELTEAINSMYNWYAWSRRCFVFLHNVGHDVAQLHDEGRNRRCSHVYGCPFELLAPDVVLFFNSAYEYIGSKAQLAGIVSDIVNIRPEYIVYPERIGTASVGERMKWASWRKTTREEDMSYCLLGMFGVSIPLLYGEGGTRAFLRLQLELMRYSDDESLFAWSVSQAGIWNGLLAPSPAAFSSANGLSIEVESSSDFRQPYAMTNKDIEMTLDLPLDMELIEDWVRHKYGPAIRMDGVRGLILLPWRCRCVVDGVAQRVPAIAIAAAVKSKETRVIEGSRLYSPEVLPVRSGPDDMVRWVPQEERNWACVVGEYSGPTEKWRVCFPQDGINGLAGSQ</sequence>
<protein>
    <recommendedName>
        <fullName evidence="1">Heterokaryon incompatibility domain-containing protein</fullName>
    </recommendedName>
</protein>
<proteinExistence type="predicted"/>